<dbReference type="Proteomes" id="UP000199076">
    <property type="component" value="Unassembled WGS sequence"/>
</dbReference>
<keyword evidence="1" id="KW-1133">Transmembrane helix</keyword>
<dbReference type="STRING" id="660518.SAMN05216218_101313"/>
<gene>
    <name evidence="2" type="ORF">SAMN05216218_101313</name>
</gene>
<proteinExistence type="predicted"/>
<reference evidence="3" key="1">
    <citation type="submission" date="2016-10" db="EMBL/GenBank/DDBJ databases">
        <authorList>
            <person name="Varghese N."/>
            <person name="Submissions S."/>
        </authorList>
    </citation>
    <scope>NUCLEOTIDE SEQUENCE [LARGE SCALE GENOMIC DNA]</scope>
    <source>
        <strain evidence="3">IBRC-M 10760</strain>
    </source>
</reference>
<sequence>MTDLGVARLTYAFTLGTGTFFAPCAFPLLPGYVAYYLGTSEDGGSTGSVPRRLGRAVGVGLLVSLGFALVYGALALLLAAVGPRIVENIAALELIVGLALIAVGGMMATGRFRATTLHVPLPERRRSAAGYVLFGVVYAAAAAGCTAPLFLGVAFAAVTTGPVTTVATLGAYAAGMSVLMISVTTATAFGRDAVLKRLSAATGRISQVAGLVVVLAGLVQLYYFLVVFDGLSTLGLA</sequence>
<organism evidence="2 3">
    <name type="scientific">Halorientalis regularis</name>
    <dbReference type="NCBI Taxonomy" id="660518"/>
    <lineage>
        <taxon>Archaea</taxon>
        <taxon>Methanobacteriati</taxon>
        <taxon>Methanobacteriota</taxon>
        <taxon>Stenosarchaea group</taxon>
        <taxon>Halobacteria</taxon>
        <taxon>Halobacteriales</taxon>
        <taxon>Haloarculaceae</taxon>
        <taxon>Halorientalis</taxon>
    </lineage>
</organism>
<feature type="transmembrane region" description="Helical" evidence="1">
    <location>
        <begin position="169"/>
        <end position="189"/>
    </location>
</feature>
<evidence type="ECO:0000313" key="2">
    <source>
        <dbReference type="EMBL" id="SDE78454.1"/>
    </source>
</evidence>
<keyword evidence="1" id="KW-0472">Membrane</keyword>
<keyword evidence="3" id="KW-1185">Reference proteome</keyword>
<dbReference type="PANTHER" id="PTHR31272">
    <property type="entry name" value="CYTOCHROME C-TYPE BIOGENESIS PROTEIN HI_1454-RELATED"/>
    <property type="match status" value="1"/>
</dbReference>
<name>A0A1G7FRG3_9EURY</name>
<evidence type="ECO:0000313" key="3">
    <source>
        <dbReference type="Proteomes" id="UP000199076"/>
    </source>
</evidence>
<dbReference type="InterPro" id="IPR051790">
    <property type="entry name" value="Cytochrome_c-biogenesis_DsbD"/>
</dbReference>
<feature type="transmembrane region" description="Helical" evidence="1">
    <location>
        <begin position="59"/>
        <end position="83"/>
    </location>
</feature>
<feature type="transmembrane region" description="Helical" evidence="1">
    <location>
        <begin position="89"/>
        <end position="110"/>
    </location>
</feature>
<dbReference type="RefSeq" id="WP_092687022.1">
    <property type="nucleotide sequence ID" value="NZ_FNBK01000001.1"/>
</dbReference>
<accession>A0A1G7FRG3</accession>
<evidence type="ECO:0000256" key="1">
    <source>
        <dbReference type="SAM" id="Phobius"/>
    </source>
</evidence>
<protein>
    <submittedName>
        <fullName evidence="2">Cytochrome c-type biogenesis protein</fullName>
    </submittedName>
</protein>
<feature type="transmembrane region" description="Helical" evidence="1">
    <location>
        <begin position="209"/>
        <end position="228"/>
    </location>
</feature>
<dbReference type="OrthoDB" id="205803at2157"/>
<dbReference type="PANTHER" id="PTHR31272:SF9">
    <property type="entry name" value="BLL1027 PROTEIN"/>
    <property type="match status" value="1"/>
</dbReference>
<keyword evidence="1" id="KW-0812">Transmembrane</keyword>
<feature type="transmembrane region" description="Helical" evidence="1">
    <location>
        <begin position="131"/>
        <end position="157"/>
    </location>
</feature>
<dbReference type="AlphaFoldDB" id="A0A1G7FRG3"/>
<dbReference type="EMBL" id="FNBK01000001">
    <property type="protein sequence ID" value="SDE78454.1"/>
    <property type="molecule type" value="Genomic_DNA"/>
</dbReference>
<feature type="transmembrane region" description="Helical" evidence="1">
    <location>
        <begin position="20"/>
        <end position="38"/>
    </location>
</feature>